<feature type="compositionally biased region" description="Basic residues" evidence="1">
    <location>
        <begin position="1"/>
        <end position="16"/>
    </location>
</feature>
<evidence type="ECO:0000256" key="1">
    <source>
        <dbReference type="SAM" id="MobiDB-lite"/>
    </source>
</evidence>
<comment type="caution">
    <text evidence="2">The sequence shown here is derived from an EMBL/GenBank/DDBJ whole genome shotgun (WGS) entry which is preliminary data.</text>
</comment>
<evidence type="ECO:0000313" key="2">
    <source>
        <dbReference type="EMBL" id="TWH70584.1"/>
    </source>
</evidence>
<keyword evidence="3" id="KW-1185">Reference proteome</keyword>
<reference evidence="2 3" key="1">
    <citation type="submission" date="2019-07" db="EMBL/GenBank/DDBJ databases">
        <title>R&amp;d 2014.</title>
        <authorList>
            <person name="Klenk H.-P."/>
        </authorList>
    </citation>
    <scope>NUCLEOTIDE SEQUENCE [LARGE SCALE GENOMIC DNA]</scope>
    <source>
        <strain evidence="2 3">DSM 43868</strain>
    </source>
</reference>
<sequence length="343" mass="36886">MPPSKPSKRPVRRRPKAAPATPAPGPDESAPTAKGGRPTGGAGPRRRGTEAPGGAHDAAAQEGNQRPFSRRGLLWAAGGGVATAIISALVSELDDRLTSPGQAVRDDRAVEAAKREDSRRKGPLSLNAYYYDRSDDATIWVAARPLTADVRRRLGTAAFWLDDGFEGGIRAVLGASDEHPYRLLTRVRLSVVGQWSAPVFVTQIRARVLRRSAPLSHAYVFQQSQGGGEPLKIGFDLDEPDSIARVIGPDGRLGGAYVDDRSLTLTPGEPLTIDVQAQTGRSYCEWAIEFDLDLDGEQRVVTVDDDGRPFRSTSLANHYQDRYHASITGGLAFDGAGPFVARI</sequence>
<organism evidence="2 3">
    <name type="scientific">Micromonospora olivasterospora</name>
    <dbReference type="NCBI Taxonomy" id="1880"/>
    <lineage>
        <taxon>Bacteria</taxon>
        <taxon>Bacillati</taxon>
        <taxon>Actinomycetota</taxon>
        <taxon>Actinomycetes</taxon>
        <taxon>Micromonosporales</taxon>
        <taxon>Micromonosporaceae</taxon>
        <taxon>Micromonospora</taxon>
    </lineage>
</organism>
<feature type="region of interest" description="Disordered" evidence="1">
    <location>
        <begin position="1"/>
        <end position="65"/>
    </location>
</feature>
<name>A0A562IIX6_MICOL</name>
<evidence type="ECO:0000313" key="3">
    <source>
        <dbReference type="Proteomes" id="UP000319825"/>
    </source>
</evidence>
<proteinExistence type="predicted"/>
<dbReference type="AlphaFoldDB" id="A0A562IIX6"/>
<dbReference type="Proteomes" id="UP000319825">
    <property type="component" value="Unassembled WGS sequence"/>
</dbReference>
<dbReference type="OrthoDB" id="3359627at2"/>
<protein>
    <submittedName>
        <fullName evidence="2">Uncharacterized protein</fullName>
    </submittedName>
</protein>
<accession>A0A562IIX6</accession>
<gene>
    <name evidence="2" type="ORF">JD77_05609</name>
</gene>
<dbReference type="RefSeq" id="WP_145776827.1">
    <property type="nucleotide sequence ID" value="NZ_BAAATQ010000107.1"/>
</dbReference>
<dbReference type="EMBL" id="VLKE01000001">
    <property type="protein sequence ID" value="TWH70584.1"/>
    <property type="molecule type" value="Genomic_DNA"/>
</dbReference>